<dbReference type="PANTHER" id="PTHR43649">
    <property type="entry name" value="ARABINOSE-BINDING PROTEIN-RELATED"/>
    <property type="match status" value="1"/>
</dbReference>
<dbReference type="SUPFAM" id="SSF53850">
    <property type="entry name" value="Periplasmic binding protein-like II"/>
    <property type="match status" value="1"/>
</dbReference>
<evidence type="ECO:0000313" key="1">
    <source>
        <dbReference type="EMBL" id="CAA9303555.1"/>
    </source>
</evidence>
<name>A0A6J4KFL7_9CHLR</name>
<dbReference type="AlphaFoldDB" id="A0A6J4KFL7"/>
<protein>
    <recommendedName>
        <fullName evidence="2">ABC transporter, substrate-binding protein (Cluster 1, maltose/g3p/polyamine/iron)</fullName>
    </recommendedName>
</protein>
<dbReference type="PANTHER" id="PTHR43649:SF12">
    <property type="entry name" value="DIACETYLCHITOBIOSE BINDING PROTEIN DASA"/>
    <property type="match status" value="1"/>
</dbReference>
<dbReference type="InterPro" id="IPR006059">
    <property type="entry name" value="SBP"/>
</dbReference>
<gene>
    <name evidence="1" type="ORF">AVDCRST_MAG77-5835</name>
</gene>
<evidence type="ECO:0008006" key="2">
    <source>
        <dbReference type="Google" id="ProtNLM"/>
    </source>
</evidence>
<dbReference type="InterPro" id="IPR050490">
    <property type="entry name" value="Bact_solute-bd_prot1"/>
</dbReference>
<proteinExistence type="predicted"/>
<dbReference type="EMBL" id="CADCTC010000306">
    <property type="protein sequence ID" value="CAA9303555.1"/>
    <property type="molecule type" value="Genomic_DNA"/>
</dbReference>
<dbReference type="InterPro" id="IPR006311">
    <property type="entry name" value="TAT_signal"/>
</dbReference>
<accession>A0A6J4KFL7</accession>
<organism evidence="1">
    <name type="scientific">uncultured Chloroflexota bacterium</name>
    <dbReference type="NCBI Taxonomy" id="166587"/>
    <lineage>
        <taxon>Bacteria</taxon>
        <taxon>Bacillati</taxon>
        <taxon>Chloroflexota</taxon>
        <taxon>environmental samples</taxon>
    </lineage>
</organism>
<reference evidence="1" key="1">
    <citation type="submission" date="2020-02" db="EMBL/GenBank/DDBJ databases">
        <authorList>
            <person name="Meier V. D."/>
        </authorList>
    </citation>
    <scope>NUCLEOTIDE SEQUENCE</scope>
    <source>
        <strain evidence="1">AVDCRST_MAG77</strain>
    </source>
</reference>
<dbReference type="Gene3D" id="3.40.190.10">
    <property type="entry name" value="Periplasmic binding protein-like II"/>
    <property type="match status" value="1"/>
</dbReference>
<dbReference type="Pfam" id="PF01547">
    <property type="entry name" value="SBP_bac_1"/>
    <property type="match status" value="1"/>
</dbReference>
<sequence length="470" mass="51488">MTSTAQHTDPIFGTEAQGAGVTRRAFARGAAGLAGAAGAGVLAACGAGGSAQPAKKERTAAYTVRFMPLANSAPWVQEQFDRFNKDVGPALKVQLANEGVSGQAELWTKFQSTYAAGDPPDIARLKEIWVFEMFLKGAMAPLDGYFKTDKDFNAADLLPLYQDNFKYKGQNYAIAREVSIIAGYYNKELFKQAGLDAEKPPETYDQFREYARKLTKQGATPQDTIWGFDPYEYGTREFVFLWPFLHMKRFGADFWNKEKSGVVLNTPIHVESFGMFIDMIHKDRSTVPPGVGVPQSTAGGRTGKVAMWEQGTWDIPLIPNVQPDLKFGVFLWPKKANQGHVPLAGSSALTKASKDPDAAWEFMKWWNSPDNQVGWYLNAGGNAPSRKSAYGKPPISDNPTWKPLLNAITTGGGNPRPMLERYTELAESAITPAWMKAFRGEVPAKEALDESTRAATAFWQGMGGSAAKAL</sequence>
<dbReference type="PROSITE" id="PS51318">
    <property type="entry name" value="TAT"/>
    <property type="match status" value="1"/>
</dbReference>